<feature type="domain" description="Methyltransferase" evidence="4">
    <location>
        <begin position="50"/>
        <end position="143"/>
    </location>
</feature>
<dbReference type="EMBL" id="QEKW01000003">
    <property type="protein sequence ID" value="PVZ12101.1"/>
    <property type="molecule type" value="Genomic_DNA"/>
</dbReference>
<accession>A0A2U1FIV9</accession>
<dbReference type="InterPro" id="IPR029063">
    <property type="entry name" value="SAM-dependent_MTases_sf"/>
</dbReference>
<dbReference type="RefSeq" id="WP_116707749.1">
    <property type="nucleotide sequence ID" value="NZ_QEKW01000003.1"/>
</dbReference>
<keyword evidence="6" id="KW-1185">Reference proteome</keyword>
<dbReference type="GO" id="GO:0032259">
    <property type="term" value="P:methylation"/>
    <property type="evidence" value="ECO:0007669"/>
    <property type="project" value="UniProtKB-KW"/>
</dbReference>
<proteinExistence type="predicted"/>
<evidence type="ECO:0000313" key="5">
    <source>
        <dbReference type="EMBL" id="PVZ12101.1"/>
    </source>
</evidence>
<name>A0A2U1FIV9_9PSEU</name>
<organism evidence="5 6">
    <name type="scientific">Actinomycetospora cinnamomea</name>
    <dbReference type="NCBI Taxonomy" id="663609"/>
    <lineage>
        <taxon>Bacteria</taxon>
        <taxon>Bacillati</taxon>
        <taxon>Actinomycetota</taxon>
        <taxon>Actinomycetes</taxon>
        <taxon>Pseudonocardiales</taxon>
        <taxon>Pseudonocardiaceae</taxon>
        <taxon>Actinomycetospora</taxon>
    </lineage>
</organism>
<dbReference type="Pfam" id="PF13649">
    <property type="entry name" value="Methyltransf_25"/>
    <property type="match status" value="1"/>
</dbReference>
<dbReference type="PANTHER" id="PTHR43464:SF19">
    <property type="entry name" value="UBIQUINONE BIOSYNTHESIS O-METHYLTRANSFERASE, MITOCHONDRIAL"/>
    <property type="match status" value="1"/>
</dbReference>
<dbReference type="AlphaFoldDB" id="A0A2U1FIV9"/>
<dbReference type="PANTHER" id="PTHR43464">
    <property type="entry name" value="METHYLTRANSFERASE"/>
    <property type="match status" value="1"/>
</dbReference>
<reference evidence="5 6" key="1">
    <citation type="submission" date="2018-04" db="EMBL/GenBank/DDBJ databases">
        <title>Genomic Encyclopedia of Type Strains, Phase IV (KMG-IV): sequencing the most valuable type-strain genomes for metagenomic binning, comparative biology and taxonomic classification.</title>
        <authorList>
            <person name="Goeker M."/>
        </authorList>
    </citation>
    <scope>NUCLEOTIDE SEQUENCE [LARGE SCALE GENOMIC DNA]</scope>
    <source>
        <strain evidence="5 6">DSM 45771</strain>
    </source>
</reference>
<dbReference type="Gene3D" id="3.40.50.150">
    <property type="entry name" value="Vaccinia Virus protein VP39"/>
    <property type="match status" value="1"/>
</dbReference>
<dbReference type="SUPFAM" id="SSF53335">
    <property type="entry name" value="S-adenosyl-L-methionine-dependent methyltransferases"/>
    <property type="match status" value="1"/>
</dbReference>
<dbReference type="InterPro" id="IPR041698">
    <property type="entry name" value="Methyltransf_25"/>
</dbReference>
<dbReference type="GO" id="GO:0008168">
    <property type="term" value="F:methyltransferase activity"/>
    <property type="evidence" value="ECO:0007669"/>
    <property type="project" value="UniProtKB-KW"/>
</dbReference>
<keyword evidence="1 5" id="KW-0489">Methyltransferase</keyword>
<sequence>MAENPWLAVTGGTAGPGYAARFADLEAAGEDLHGEARRVHALLDGRPGTVLDAGCGTGRVAIHLARLGHHVVGADLDASMLGEARAAAPELDWRLVDLADPGALDLDRPVDAVVAAGNLWPLLTPGTHATVVAVLAGQLRPGGLLVAGFGLDVDHVPFTLPDDVPFPSLADYDAACAAAGLALRERTADWAGREPYAGGGYAVSVHVLTDRRVEAP</sequence>
<dbReference type="Proteomes" id="UP000245639">
    <property type="component" value="Unassembled WGS sequence"/>
</dbReference>
<comment type="caution">
    <text evidence="5">The sequence shown here is derived from an EMBL/GenBank/DDBJ whole genome shotgun (WGS) entry which is preliminary data.</text>
</comment>
<keyword evidence="3" id="KW-0949">S-adenosyl-L-methionine</keyword>
<dbReference type="CDD" id="cd02440">
    <property type="entry name" value="AdoMet_MTases"/>
    <property type="match status" value="1"/>
</dbReference>
<evidence type="ECO:0000313" key="6">
    <source>
        <dbReference type="Proteomes" id="UP000245639"/>
    </source>
</evidence>
<dbReference type="OrthoDB" id="7062303at2"/>
<protein>
    <submittedName>
        <fullName evidence="5">Methyltransferase family protein</fullName>
    </submittedName>
</protein>
<evidence type="ECO:0000256" key="3">
    <source>
        <dbReference type="ARBA" id="ARBA00022691"/>
    </source>
</evidence>
<evidence type="ECO:0000256" key="2">
    <source>
        <dbReference type="ARBA" id="ARBA00022679"/>
    </source>
</evidence>
<evidence type="ECO:0000259" key="4">
    <source>
        <dbReference type="Pfam" id="PF13649"/>
    </source>
</evidence>
<evidence type="ECO:0000256" key="1">
    <source>
        <dbReference type="ARBA" id="ARBA00022603"/>
    </source>
</evidence>
<keyword evidence="2 5" id="KW-0808">Transferase</keyword>
<gene>
    <name evidence="5" type="ORF">C8D89_103432</name>
</gene>